<dbReference type="AlphaFoldDB" id="A0A9D3ZLY9"/>
<evidence type="ECO:0000313" key="2">
    <source>
        <dbReference type="Proteomes" id="UP000828251"/>
    </source>
</evidence>
<dbReference type="EMBL" id="JAIQCV010000011">
    <property type="protein sequence ID" value="KAH1046832.1"/>
    <property type="molecule type" value="Genomic_DNA"/>
</dbReference>
<organism evidence="1 2">
    <name type="scientific">Gossypium stocksii</name>
    <dbReference type="NCBI Taxonomy" id="47602"/>
    <lineage>
        <taxon>Eukaryota</taxon>
        <taxon>Viridiplantae</taxon>
        <taxon>Streptophyta</taxon>
        <taxon>Embryophyta</taxon>
        <taxon>Tracheophyta</taxon>
        <taxon>Spermatophyta</taxon>
        <taxon>Magnoliopsida</taxon>
        <taxon>eudicotyledons</taxon>
        <taxon>Gunneridae</taxon>
        <taxon>Pentapetalae</taxon>
        <taxon>rosids</taxon>
        <taxon>malvids</taxon>
        <taxon>Malvales</taxon>
        <taxon>Malvaceae</taxon>
        <taxon>Malvoideae</taxon>
        <taxon>Gossypium</taxon>
    </lineage>
</organism>
<reference evidence="1 2" key="1">
    <citation type="journal article" date="2021" name="Plant Biotechnol. J.">
        <title>Multi-omics assisted identification of the key and species-specific regulatory components of drought-tolerant mechanisms in Gossypium stocksii.</title>
        <authorList>
            <person name="Yu D."/>
            <person name="Ke L."/>
            <person name="Zhang D."/>
            <person name="Wu Y."/>
            <person name="Sun Y."/>
            <person name="Mei J."/>
            <person name="Sun J."/>
            <person name="Sun Y."/>
        </authorList>
    </citation>
    <scope>NUCLEOTIDE SEQUENCE [LARGE SCALE GENOMIC DNA]</scope>
    <source>
        <strain evidence="2">cv. E1</strain>
        <tissue evidence="1">Leaf</tissue>
    </source>
</reference>
<evidence type="ECO:0000313" key="1">
    <source>
        <dbReference type="EMBL" id="KAH1046832.1"/>
    </source>
</evidence>
<accession>A0A9D3ZLY9</accession>
<sequence length="91" mass="10350">MDKRSASGKEMATVTTRFEHVAIIPKFKRRKVSVIRDFPPGCGRGAITDFRLNRQIAVDQGKYSCPPEVTNEVQYLNIGSDDRDYLVLYVI</sequence>
<dbReference type="Proteomes" id="UP000828251">
    <property type="component" value="Unassembled WGS sequence"/>
</dbReference>
<name>A0A9D3ZLY9_9ROSI</name>
<protein>
    <submittedName>
        <fullName evidence="1">Uncharacterized protein</fullName>
    </submittedName>
</protein>
<feature type="non-terminal residue" evidence="1">
    <location>
        <position position="91"/>
    </location>
</feature>
<gene>
    <name evidence="1" type="ORF">J1N35_037616</name>
</gene>
<keyword evidence="2" id="KW-1185">Reference proteome</keyword>
<comment type="caution">
    <text evidence="1">The sequence shown here is derived from an EMBL/GenBank/DDBJ whole genome shotgun (WGS) entry which is preliminary data.</text>
</comment>
<proteinExistence type="predicted"/>